<dbReference type="VEuPathDB" id="AmoebaDB:FDP41_012685"/>
<dbReference type="InterPro" id="IPR029058">
    <property type="entry name" value="AB_hydrolase_fold"/>
</dbReference>
<dbReference type="Proteomes" id="UP000444721">
    <property type="component" value="Unassembled WGS sequence"/>
</dbReference>
<dbReference type="AlphaFoldDB" id="A0A6A5BUK7"/>
<dbReference type="Gene3D" id="3.40.50.1820">
    <property type="entry name" value="alpha/beta hydrolase"/>
    <property type="match status" value="1"/>
</dbReference>
<dbReference type="VEuPathDB" id="AmoebaDB:NF0038890"/>
<proteinExistence type="predicted"/>
<sequence length="666" mass="75850">MTRMILAIGHVPNVRSETANVEMRKELKVYENHVLVESAIDNDDFIPCPVLSFEQYTNLSDFTAECAAVNVPFMENVTDGSNQITLFVKRFRKIQSNTSKKKATMWWLPSLFGFSSQALTNWESQILTFLKQQPDKMDFTVYTLDHRGMGRSARLTCLQSQSEAPSSDHGYVISNKEWPYCFKDLKKQNLKDYSSDAAARDLTRVISTFLSKGYFDKFFLYGNGYGTIWILKMLYTLENNVTSDTNNVLNSINGIVFDQVMPLDYHFDTIDHYIQDYMKSFLRTCNSLSQFDSTCSLKFNGQDVYEWMKNVFRKVYHVNDSSLNHDFQEMKKLVTSSSSGGGGDDDNDHGNDNSSHQDGPCGLLASKVPFSLMNEMLGYFLLDPLRRNAVFAVLYRLERCSSEKDVHILYRMAQFYKSLKKKNNFDMEHEPSMTSDSLMYNLIFREFWKSDDVKNGEELVKFAEHSYLLNSLAVKYFNVFNVTSRWGSLTSVTVPLFSNKKDLPILMLHGDLDPFIPSSAAKKLNSQLSGFNHKLFIIPFSSSSTIFNSPVKNSNIHCSMQMMNGFLSNDGNLNQINTDCLNNLQFNFTGIPLLNKEMVGSSDLYEGVYVFHAIASSNVSSTTFVAVVTGLSVGYFVGLVIVVFVVVTMRMTCLNTESYRRLTHSH</sequence>
<keyword evidence="2" id="KW-0812">Transmembrane</keyword>
<dbReference type="SUPFAM" id="SSF53474">
    <property type="entry name" value="alpha/beta-Hydrolases"/>
    <property type="match status" value="1"/>
</dbReference>
<name>A0A6A5BUK7_NAEFO</name>
<dbReference type="VEuPathDB" id="AmoebaDB:NfTy_037530"/>
<keyword evidence="4" id="KW-1185">Reference proteome</keyword>
<dbReference type="EMBL" id="VFQX01000016">
    <property type="protein sequence ID" value="KAF0980897.1"/>
    <property type="molecule type" value="Genomic_DNA"/>
</dbReference>
<comment type="caution">
    <text evidence="3">The sequence shown here is derived from an EMBL/GenBank/DDBJ whole genome shotgun (WGS) entry which is preliminary data.</text>
</comment>
<organism evidence="3 4">
    <name type="scientific">Naegleria fowleri</name>
    <name type="common">Brain eating amoeba</name>
    <dbReference type="NCBI Taxonomy" id="5763"/>
    <lineage>
        <taxon>Eukaryota</taxon>
        <taxon>Discoba</taxon>
        <taxon>Heterolobosea</taxon>
        <taxon>Tetramitia</taxon>
        <taxon>Eutetramitia</taxon>
        <taxon>Vahlkampfiidae</taxon>
        <taxon>Naegleria</taxon>
    </lineage>
</organism>
<feature type="transmembrane region" description="Helical" evidence="2">
    <location>
        <begin position="624"/>
        <end position="647"/>
    </location>
</feature>
<protein>
    <recommendedName>
        <fullName evidence="5">AB hydrolase-1 domain-containing protein</fullName>
    </recommendedName>
</protein>
<keyword evidence="2" id="KW-0472">Membrane</keyword>
<reference evidence="3 4" key="1">
    <citation type="journal article" date="2019" name="Sci. Rep.">
        <title>Nanopore sequencing improves the draft genome of the human pathogenic amoeba Naegleria fowleri.</title>
        <authorList>
            <person name="Liechti N."/>
            <person name="Schurch N."/>
            <person name="Bruggmann R."/>
            <person name="Wittwer M."/>
        </authorList>
    </citation>
    <scope>NUCLEOTIDE SEQUENCE [LARGE SCALE GENOMIC DNA]</scope>
    <source>
        <strain evidence="3 4">ATCC 30894</strain>
    </source>
</reference>
<feature type="region of interest" description="Disordered" evidence="1">
    <location>
        <begin position="334"/>
        <end position="358"/>
    </location>
</feature>
<dbReference type="OMA" id="YLDCATT"/>
<evidence type="ECO:0000256" key="1">
    <source>
        <dbReference type="SAM" id="MobiDB-lite"/>
    </source>
</evidence>
<dbReference type="VEuPathDB" id="AmoebaDB:NF0038910"/>
<dbReference type="GeneID" id="68119900"/>
<evidence type="ECO:0000256" key="2">
    <source>
        <dbReference type="SAM" id="Phobius"/>
    </source>
</evidence>
<dbReference type="RefSeq" id="XP_044565610.1">
    <property type="nucleotide sequence ID" value="XM_044703231.1"/>
</dbReference>
<evidence type="ECO:0000313" key="3">
    <source>
        <dbReference type="EMBL" id="KAF0980897.1"/>
    </source>
</evidence>
<gene>
    <name evidence="3" type="ORF">FDP41_012685</name>
</gene>
<evidence type="ECO:0000313" key="4">
    <source>
        <dbReference type="Proteomes" id="UP000444721"/>
    </source>
</evidence>
<keyword evidence="2" id="KW-1133">Transmembrane helix</keyword>
<evidence type="ECO:0008006" key="5">
    <source>
        <dbReference type="Google" id="ProtNLM"/>
    </source>
</evidence>
<dbReference type="VEuPathDB" id="AmoebaDB:NF0038900"/>
<accession>A0A6A5BUK7</accession>
<dbReference type="OrthoDB" id="425534at2759"/>